<dbReference type="SUPFAM" id="SSF56300">
    <property type="entry name" value="Metallo-dependent phosphatases"/>
    <property type="match status" value="1"/>
</dbReference>
<reference evidence="6 7" key="1">
    <citation type="submission" date="2020-08" db="EMBL/GenBank/DDBJ databases">
        <title>Sequencing the genomes of 1000 actinobacteria strains.</title>
        <authorList>
            <person name="Klenk H.-P."/>
        </authorList>
    </citation>
    <scope>NUCLEOTIDE SEQUENCE [LARGE SCALE GENOMIC DNA]</scope>
    <source>
        <strain evidence="6 7">DSM 43851</strain>
    </source>
</reference>
<dbReference type="InterPro" id="IPR013783">
    <property type="entry name" value="Ig-like_fold"/>
</dbReference>
<dbReference type="InterPro" id="IPR036116">
    <property type="entry name" value="FN3_sf"/>
</dbReference>
<dbReference type="Pfam" id="PF00754">
    <property type="entry name" value="F5_F8_type_C"/>
    <property type="match status" value="1"/>
</dbReference>
<evidence type="ECO:0000259" key="5">
    <source>
        <dbReference type="PROSITE" id="PS50853"/>
    </source>
</evidence>
<proteinExistence type="predicted"/>
<comment type="caution">
    <text evidence="6">The sequence shown here is derived from an EMBL/GenBank/DDBJ whole genome shotgun (WGS) entry which is preliminary data.</text>
</comment>
<dbReference type="PANTHER" id="PTHR45867:SF3">
    <property type="entry name" value="ACID PHOSPHATASE TYPE 7"/>
    <property type="match status" value="1"/>
</dbReference>
<dbReference type="CDD" id="cd00063">
    <property type="entry name" value="FN3"/>
    <property type="match status" value="1"/>
</dbReference>
<evidence type="ECO:0000256" key="2">
    <source>
        <dbReference type="ARBA" id="ARBA00023326"/>
    </source>
</evidence>
<dbReference type="InterPro" id="IPR004843">
    <property type="entry name" value="Calcineurin-like_PHP"/>
</dbReference>
<dbReference type="PROSITE" id="PS50022">
    <property type="entry name" value="FA58C_3"/>
    <property type="match status" value="1"/>
</dbReference>
<evidence type="ECO:0000256" key="1">
    <source>
        <dbReference type="ARBA" id="ARBA00023295"/>
    </source>
</evidence>
<keyword evidence="2" id="KW-0624">Polysaccharide degradation</keyword>
<sequence>MPFTRPPLTGLRPLRRLAPVIAAAIVLPSAAIAAAAASQADDVLLSQGKPVATSTVESSSYAGSKAVDGSGTTRWASIEGADPQWLRIDLGQAATVHRVVLNWEAAYAKQYRIEISDNGTDFTTVTTVDDGDGKTDDLSGLNAHGRYVRVVGVTRGTSYGYSLWEAQVYGLTDAAGDHQAPTTPTGLTAGETTATSVALSWNAASDNVAVAGYDILRNGTVVASSDDPSYTDIGLASDTAYTYSVRTRDTAGNLSPAGAPITVKTKAGGSGAFILAAAGDIAEQCTASDSDCAHVKTAKLVDQMKPAAVITMGDNQYDNAHLSDYKNYYDKTWGKFKSITHPVPGNHDTYDSPKYNGYDKYFGDIGKPDGKRYYSWNMGNWHFVAIDSSAFMTHDDFAPDSTGSDELAWLKQDLANNTKGCVAAYWHHPRWSSGDHGDNKDSIELWNIMVDNKVDLVLNGHDHDYERFIPQNASGKSDKNGPVEIVGGSGGADLYKLGTKHATTAKLLKTYGVLKLSMTDSTFQTQLIGVDGKTLDSSPTYTCH</sequence>
<dbReference type="Pfam" id="PF00149">
    <property type="entry name" value="Metallophos"/>
    <property type="match status" value="1"/>
</dbReference>
<dbReference type="PROSITE" id="PS50853">
    <property type="entry name" value="FN3"/>
    <property type="match status" value="1"/>
</dbReference>
<keyword evidence="1" id="KW-0326">Glycosidase</keyword>
<dbReference type="SUPFAM" id="SSF49265">
    <property type="entry name" value="Fibronectin type III"/>
    <property type="match status" value="1"/>
</dbReference>
<dbReference type="InterPro" id="IPR000421">
    <property type="entry name" value="FA58C"/>
</dbReference>
<dbReference type="GO" id="GO:0016798">
    <property type="term" value="F:hydrolase activity, acting on glycosyl bonds"/>
    <property type="evidence" value="ECO:0007669"/>
    <property type="project" value="UniProtKB-KW"/>
</dbReference>
<gene>
    <name evidence="6" type="ORF">BJ998_008182</name>
</gene>
<dbReference type="Proteomes" id="UP000585638">
    <property type="component" value="Unassembled WGS sequence"/>
</dbReference>
<evidence type="ECO:0000313" key="6">
    <source>
        <dbReference type="EMBL" id="MBB5896923.1"/>
    </source>
</evidence>
<dbReference type="PANTHER" id="PTHR45867">
    <property type="entry name" value="PURPLE ACID PHOSPHATASE"/>
    <property type="match status" value="1"/>
</dbReference>
<keyword evidence="7" id="KW-1185">Reference proteome</keyword>
<dbReference type="Gene3D" id="2.60.40.10">
    <property type="entry name" value="Immunoglobulins"/>
    <property type="match status" value="1"/>
</dbReference>
<evidence type="ECO:0000313" key="7">
    <source>
        <dbReference type="Proteomes" id="UP000585638"/>
    </source>
</evidence>
<dbReference type="RefSeq" id="WP_312890621.1">
    <property type="nucleotide sequence ID" value="NZ_BAAAWY010000095.1"/>
</dbReference>
<keyword evidence="2" id="KW-0119">Carbohydrate metabolism</keyword>
<evidence type="ECO:0000259" key="4">
    <source>
        <dbReference type="PROSITE" id="PS50022"/>
    </source>
</evidence>
<dbReference type="GO" id="GO:0000272">
    <property type="term" value="P:polysaccharide catabolic process"/>
    <property type="evidence" value="ECO:0007669"/>
    <property type="project" value="UniProtKB-KW"/>
</dbReference>
<name>A0A7W9KQL3_9PSEU</name>
<dbReference type="Gene3D" id="2.60.120.260">
    <property type="entry name" value="Galactose-binding domain-like"/>
    <property type="match status" value="1"/>
</dbReference>
<dbReference type="InterPro" id="IPR008979">
    <property type="entry name" value="Galactose-bd-like_sf"/>
</dbReference>
<dbReference type="SUPFAM" id="SSF49785">
    <property type="entry name" value="Galactose-binding domain-like"/>
    <property type="match status" value="1"/>
</dbReference>
<protein>
    <submittedName>
        <fullName evidence="6">Chitodextrinase</fullName>
    </submittedName>
</protein>
<organism evidence="6 7">
    <name type="scientific">Kutzneria kofuensis</name>
    <dbReference type="NCBI Taxonomy" id="103725"/>
    <lineage>
        <taxon>Bacteria</taxon>
        <taxon>Bacillati</taxon>
        <taxon>Actinomycetota</taxon>
        <taxon>Actinomycetes</taxon>
        <taxon>Pseudonocardiales</taxon>
        <taxon>Pseudonocardiaceae</taxon>
        <taxon>Kutzneria</taxon>
    </lineage>
</organism>
<dbReference type="Gene3D" id="3.60.21.10">
    <property type="match status" value="1"/>
</dbReference>
<dbReference type="InterPro" id="IPR029052">
    <property type="entry name" value="Metallo-depent_PP-like"/>
</dbReference>
<feature type="signal peptide" evidence="3">
    <location>
        <begin position="1"/>
        <end position="33"/>
    </location>
</feature>
<keyword evidence="1" id="KW-0378">Hydrolase</keyword>
<dbReference type="InterPro" id="IPR003961">
    <property type="entry name" value="FN3_dom"/>
</dbReference>
<feature type="domain" description="Fibronectin type-III" evidence="5">
    <location>
        <begin position="183"/>
        <end position="268"/>
    </location>
</feature>
<dbReference type="AlphaFoldDB" id="A0A7W9KQL3"/>
<feature type="domain" description="F5/8 type C" evidence="4">
    <location>
        <begin position="32"/>
        <end position="171"/>
    </location>
</feature>
<evidence type="ECO:0000256" key="3">
    <source>
        <dbReference type="SAM" id="SignalP"/>
    </source>
</evidence>
<dbReference type="SMART" id="SM00060">
    <property type="entry name" value="FN3"/>
    <property type="match status" value="1"/>
</dbReference>
<accession>A0A7W9KQL3</accession>
<keyword evidence="3" id="KW-0732">Signal</keyword>
<dbReference type="EMBL" id="JACHIR010000002">
    <property type="protein sequence ID" value="MBB5896923.1"/>
    <property type="molecule type" value="Genomic_DNA"/>
</dbReference>
<feature type="chain" id="PRO_5039437317" evidence="3">
    <location>
        <begin position="34"/>
        <end position="544"/>
    </location>
</feature>
<dbReference type="Pfam" id="PF00041">
    <property type="entry name" value="fn3"/>
    <property type="match status" value="1"/>
</dbReference>